<dbReference type="EMBL" id="NGKA01000008">
    <property type="protein sequence ID" value="RSU12299.1"/>
    <property type="molecule type" value="Genomic_DNA"/>
</dbReference>
<sequence>MTYKLIEKETGSKIIDEWCKGQDNESYEFTSENTGSFIFQDGEIFIGVINETYSECNVEEFDTLEKAVAWINGEDEAEEMEMETLENKFNQEDISYILEMVGIQGDIINEGYEAIDGDCDLHEYGEFVTSVRYSDTVMKAWKDEDSPYHYWSQLFSDNQLMKSAVNEIVEKIKGGRK</sequence>
<protein>
    <submittedName>
        <fullName evidence="1">Uncharacterized protein</fullName>
    </submittedName>
</protein>
<organism evidence="1 2">
    <name type="scientific">Vagococcus elongatus</name>
    <dbReference type="NCBI Taxonomy" id="180344"/>
    <lineage>
        <taxon>Bacteria</taxon>
        <taxon>Bacillati</taxon>
        <taxon>Bacillota</taxon>
        <taxon>Bacilli</taxon>
        <taxon>Lactobacillales</taxon>
        <taxon>Enterococcaceae</taxon>
        <taxon>Vagococcus</taxon>
    </lineage>
</organism>
<evidence type="ECO:0000313" key="1">
    <source>
        <dbReference type="EMBL" id="RSU12299.1"/>
    </source>
</evidence>
<name>A0A430AW69_9ENTE</name>
<gene>
    <name evidence="1" type="ORF">CBF29_06775</name>
</gene>
<keyword evidence="2" id="KW-1185">Reference proteome</keyword>
<dbReference type="AlphaFoldDB" id="A0A430AW69"/>
<accession>A0A430AW69</accession>
<evidence type="ECO:0000313" key="2">
    <source>
        <dbReference type="Proteomes" id="UP000287605"/>
    </source>
</evidence>
<comment type="caution">
    <text evidence="1">The sequence shown here is derived from an EMBL/GenBank/DDBJ whole genome shotgun (WGS) entry which is preliminary data.</text>
</comment>
<dbReference type="Proteomes" id="UP000287605">
    <property type="component" value="Unassembled WGS sequence"/>
</dbReference>
<dbReference type="RefSeq" id="WP_126808782.1">
    <property type="nucleotide sequence ID" value="NZ_NGKA01000008.1"/>
</dbReference>
<proteinExistence type="predicted"/>
<reference evidence="1 2" key="1">
    <citation type="submission" date="2017-05" db="EMBL/GenBank/DDBJ databases">
        <title>Vagococcus spp. assemblies.</title>
        <authorList>
            <person name="Gulvik C.A."/>
        </authorList>
    </citation>
    <scope>NUCLEOTIDE SEQUENCE [LARGE SCALE GENOMIC DNA]</scope>
    <source>
        <strain evidence="1 2">CCUG 51432</strain>
    </source>
</reference>